<dbReference type="GO" id="GO:0006493">
    <property type="term" value="P:protein O-linked glycosylation"/>
    <property type="evidence" value="ECO:0000318"/>
    <property type="project" value="GO_Central"/>
</dbReference>
<evidence type="ECO:0000256" key="2">
    <source>
        <dbReference type="ARBA" id="ARBA00004922"/>
    </source>
</evidence>
<proteinExistence type="inferred from homology"/>
<keyword evidence="11 13" id="KW-0472">Membrane</keyword>
<sequence>MKLIRERLGLRVLLSTALGGLLILLVGQLLDSRTSSMDLGPLVPTELTGDTLSTLRKFEWQARTPHPLDPRYPYPYPFLLNHPNKCEGPKGTPFLLMLVMTQPQDVGVRQAIRETWGNETSVPGVVIRRLFVLGLPPPLFTKELRILLEEEDMEHGDLLQVGFLDTYNNLTLKVLMGLEWMAQHCSTARYVLKVDGDVFLNPSFLVQQLLQPNGPPRPDFITGYIYRDTGPLRSPDYKWYMPPELYSQDKYPPYCGGPGYVLSVPLALRVLAVAQTIKVIYLEDVFIGLCLHQLGVKPTPPPPQTFLMYPIEYEHCTFHRLALVHQFQSQELLRIWPDFQTGNITCPVA</sequence>
<dbReference type="PANTHER" id="PTHR11214">
    <property type="entry name" value="BETA-1,3-N-ACETYLGLUCOSAMINYLTRANSFERASE"/>
    <property type="match status" value="1"/>
</dbReference>
<dbReference type="FunFam" id="3.90.550.50:FF:000001">
    <property type="entry name" value="Hexosyltransferase"/>
    <property type="match status" value="1"/>
</dbReference>
<dbReference type="Gene3D" id="3.90.550.50">
    <property type="match status" value="1"/>
</dbReference>
<comment type="subcellular location">
    <subcellularLocation>
        <location evidence="1 13">Golgi apparatus membrane</location>
        <topology evidence="1 13">Single-pass type II membrane protein</topology>
    </subcellularLocation>
</comment>
<dbReference type="GeneID" id="100011820"/>
<reference evidence="14" key="2">
    <citation type="submission" date="2025-08" db="UniProtKB">
        <authorList>
            <consortium name="Ensembl"/>
        </authorList>
    </citation>
    <scope>IDENTIFICATION</scope>
</reference>
<keyword evidence="7 13" id="KW-0735">Signal-anchor</keyword>
<dbReference type="PANTHER" id="PTHR11214:SF151">
    <property type="entry name" value="HEXOSYLTRANSFERASE"/>
    <property type="match status" value="1"/>
</dbReference>
<evidence type="ECO:0000256" key="8">
    <source>
        <dbReference type="ARBA" id="ARBA00022989"/>
    </source>
</evidence>
<dbReference type="InParanoid" id="K7E1T1"/>
<keyword evidence="4 13" id="KW-0328">Glycosyltransferase</keyword>
<evidence type="ECO:0000256" key="10">
    <source>
        <dbReference type="ARBA" id="ARBA00023098"/>
    </source>
</evidence>
<dbReference type="eggNOG" id="KOG2287">
    <property type="taxonomic scope" value="Eukaryota"/>
</dbReference>
<dbReference type="EC" id="2.4.1.-" evidence="13"/>
<dbReference type="OrthoDB" id="5957813at2759"/>
<dbReference type="GO" id="GO:0008499">
    <property type="term" value="F:N-acetyl-beta-D-glucosaminide beta-(1,3)-galactosyltransferase activity"/>
    <property type="evidence" value="ECO:0000318"/>
    <property type="project" value="GO_Central"/>
</dbReference>
<evidence type="ECO:0000256" key="4">
    <source>
        <dbReference type="ARBA" id="ARBA00022676"/>
    </source>
</evidence>
<evidence type="ECO:0000256" key="5">
    <source>
        <dbReference type="ARBA" id="ARBA00022679"/>
    </source>
</evidence>
<keyword evidence="9 13" id="KW-0333">Golgi apparatus</keyword>
<dbReference type="InterPro" id="IPR029044">
    <property type="entry name" value="Nucleotide-diphossugar_trans"/>
</dbReference>
<evidence type="ECO:0000256" key="3">
    <source>
        <dbReference type="ARBA" id="ARBA00008661"/>
    </source>
</evidence>
<name>K7E1T1_MONDO</name>
<reference evidence="14 15" key="1">
    <citation type="journal article" date="2007" name="Nature">
        <title>Genome of the marsupial Monodelphis domestica reveals innovation in non-coding sequences.</title>
        <authorList>
            <person name="Mikkelsen T.S."/>
            <person name="Wakefield M.J."/>
            <person name="Aken B."/>
            <person name="Amemiya C.T."/>
            <person name="Chang J.L."/>
            <person name="Duke S."/>
            <person name="Garber M."/>
            <person name="Gentles A.J."/>
            <person name="Goodstadt L."/>
            <person name="Heger A."/>
            <person name="Jurka J."/>
            <person name="Kamal M."/>
            <person name="Mauceli E."/>
            <person name="Searle S.M."/>
            <person name="Sharpe T."/>
            <person name="Baker M.L."/>
            <person name="Batzer M.A."/>
            <person name="Benos P.V."/>
            <person name="Belov K."/>
            <person name="Clamp M."/>
            <person name="Cook A."/>
            <person name="Cuff J."/>
            <person name="Das R."/>
            <person name="Davidow L."/>
            <person name="Deakin J.E."/>
            <person name="Fazzari M.J."/>
            <person name="Glass J.L."/>
            <person name="Grabherr M."/>
            <person name="Greally J.M."/>
            <person name="Gu W."/>
            <person name="Hore T.A."/>
            <person name="Huttley G.A."/>
            <person name="Kleber M."/>
            <person name="Jirtle R.L."/>
            <person name="Koina E."/>
            <person name="Lee J.T."/>
            <person name="Mahony S."/>
            <person name="Marra M.A."/>
            <person name="Miller R.D."/>
            <person name="Nicholls R.D."/>
            <person name="Oda M."/>
            <person name="Papenfuss A.T."/>
            <person name="Parra Z.E."/>
            <person name="Pollock D.D."/>
            <person name="Ray D.A."/>
            <person name="Schein J.E."/>
            <person name="Speed T.P."/>
            <person name="Thompson K."/>
            <person name="VandeBerg J.L."/>
            <person name="Wade C.M."/>
            <person name="Walker J.A."/>
            <person name="Waters P.D."/>
            <person name="Webber C."/>
            <person name="Weidman J.R."/>
            <person name="Xie X."/>
            <person name="Zody M.C."/>
            <person name="Baldwin J."/>
            <person name="Abdouelleil A."/>
            <person name="Abdulkadir J."/>
            <person name="Abebe A."/>
            <person name="Abera B."/>
            <person name="Abreu J."/>
            <person name="Acer S.C."/>
            <person name="Aftuck L."/>
            <person name="Alexander A."/>
            <person name="An P."/>
            <person name="Anderson E."/>
            <person name="Anderson S."/>
            <person name="Arachi H."/>
            <person name="Azer M."/>
            <person name="Bachantsang P."/>
            <person name="Barry A."/>
            <person name="Bayul T."/>
            <person name="Berlin A."/>
            <person name="Bessette D."/>
            <person name="Bloom T."/>
            <person name="Bloom T."/>
            <person name="Boguslavskiy L."/>
            <person name="Bonnet C."/>
            <person name="Boukhgalter B."/>
            <person name="Bourzgui I."/>
            <person name="Brown A."/>
            <person name="Cahill P."/>
            <person name="Channer S."/>
            <person name="Cheshatsang Y."/>
            <person name="Chuda L."/>
            <person name="Citroen M."/>
            <person name="Collymore A."/>
            <person name="Cooke P."/>
            <person name="Costello M."/>
            <person name="D'Aco K."/>
            <person name="Daza R."/>
            <person name="De Haan G."/>
            <person name="DeGray S."/>
            <person name="DeMaso C."/>
            <person name="Dhargay N."/>
            <person name="Dooley K."/>
            <person name="Dooley E."/>
            <person name="Doricent M."/>
            <person name="Dorje P."/>
            <person name="Dorjee K."/>
            <person name="Dupes A."/>
            <person name="Elong R."/>
            <person name="Falk J."/>
            <person name="Farina A."/>
            <person name="Faro S."/>
            <person name="Ferguson D."/>
            <person name="Fisher S."/>
            <person name="Foley C.D."/>
            <person name="Franke A."/>
            <person name="Friedrich D."/>
            <person name="Gadbois L."/>
            <person name="Gearin G."/>
            <person name="Gearin C.R."/>
            <person name="Giannoukos G."/>
            <person name="Goode T."/>
            <person name="Graham J."/>
            <person name="Grandbois E."/>
            <person name="Grewal S."/>
            <person name="Gyaltsen K."/>
            <person name="Hafez N."/>
            <person name="Hagos B."/>
            <person name="Hall J."/>
            <person name="Henson C."/>
            <person name="Hollinger A."/>
            <person name="Honan T."/>
            <person name="Huard M.D."/>
            <person name="Hughes L."/>
            <person name="Hurhula B."/>
            <person name="Husby M.E."/>
            <person name="Kamat A."/>
            <person name="Kanga B."/>
            <person name="Kashin S."/>
            <person name="Khazanovich D."/>
            <person name="Kisner P."/>
            <person name="Lance K."/>
            <person name="Lara M."/>
            <person name="Lee W."/>
            <person name="Lennon N."/>
            <person name="Letendre F."/>
            <person name="LeVine R."/>
            <person name="Lipovsky A."/>
            <person name="Liu X."/>
            <person name="Liu J."/>
            <person name="Liu S."/>
            <person name="Lokyitsang T."/>
            <person name="Lokyitsang Y."/>
            <person name="Lubonja R."/>
            <person name="Lui A."/>
            <person name="MacDonald P."/>
            <person name="Magnisalis V."/>
            <person name="Maru K."/>
            <person name="Matthews C."/>
            <person name="McCusker W."/>
            <person name="McDonough S."/>
            <person name="Mehta T."/>
            <person name="Meldrim J."/>
            <person name="Meneus L."/>
            <person name="Mihai O."/>
            <person name="Mihalev A."/>
            <person name="Mihova T."/>
            <person name="Mittelman R."/>
            <person name="Mlenga V."/>
            <person name="Montmayeur A."/>
            <person name="Mulrain L."/>
            <person name="Navidi A."/>
            <person name="Naylor J."/>
            <person name="Negash T."/>
            <person name="Nguyen T."/>
            <person name="Nguyen N."/>
            <person name="Nicol R."/>
            <person name="Norbu C."/>
            <person name="Norbu N."/>
            <person name="Novod N."/>
            <person name="O'Neill B."/>
            <person name="Osman S."/>
            <person name="Markiewicz E."/>
            <person name="Oyono O.L."/>
            <person name="Patti C."/>
            <person name="Phunkhang P."/>
            <person name="Pierre F."/>
            <person name="Priest M."/>
            <person name="Raghuraman S."/>
            <person name="Rege F."/>
            <person name="Reyes R."/>
            <person name="Rise C."/>
            <person name="Rogov P."/>
            <person name="Ross K."/>
            <person name="Ryan E."/>
            <person name="Settipalli S."/>
            <person name="Shea T."/>
            <person name="Sherpa N."/>
            <person name="Shi L."/>
            <person name="Shih D."/>
            <person name="Sparrow T."/>
            <person name="Spaulding J."/>
            <person name="Stalker J."/>
            <person name="Stange-Thomann N."/>
            <person name="Stavropoulos S."/>
            <person name="Stone C."/>
            <person name="Strader C."/>
            <person name="Tesfaye S."/>
            <person name="Thomson T."/>
            <person name="Thoulutsang Y."/>
            <person name="Thoulutsang D."/>
            <person name="Topham K."/>
            <person name="Topping I."/>
            <person name="Tsamla T."/>
            <person name="Vassiliev H."/>
            <person name="Vo A."/>
            <person name="Wangchuk T."/>
            <person name="Wangdi T."/>
            <person name="Weiand M."/>
            <person name="Wilkinson J."/>
            <person name="Wilson A."/>
            <person name="Yadav S."/>
            <person name="Young G."/>
            <person name="Yu Q."/>
            <person name="Zembek L."/>
            <person name="Zhong D."/>
            <person name="Zimmer A."/>
            <person name="Zwirko Z."/>
            <person name="Jaffe D.B."/>
            <person name="Alvarez P."/>
            <person name="Brockman W."/>
            <person name="Butler J."/>
            <person name="Chin C."/>
            <person name="Gnerre S."/>
            <person name="MacCallum I."/>
            <person name="Graves J.A."/>
            <person name="Ponting C.P."/>
            <person name="Breen M."/>
            <person name="Samollow P.B."/>
            <person name="Lander E.S."/>
            <person name="Lindblad-Toh K."/>
        </authorList>
    </citation>
    <scope>NUCLEOTIDE SEQUENCE [LARGE SCALE GENOMIC DNA]</scope>
</reference>
<protein>
    <recommendedName>
        <fullName evidence="13">Hexosyltransferase</fullName>
        <ecNumber evidence="13">2.4.1.-</ecNumber>
    </recommendedName>
</protein>
<dbReference type="KEGG" id="mdo:100011820"/>
<comment type="pathway">
    <text evidence="2">Protein modification; protein glycosylation.</text>
</comment>
<comment type="similarity">
    <text evidence="3 13">Belongs to the glycosyltransferase 31 family.</text>
</comment>
<evidence type="ECO:0000256" key="12">
    <source>
        <dbReference type="ARBA" id="ARBA00023180"/>
    </source>
</evidence>
<dbReference type="InterPro" id="IPR002659">
    <property type="entry name" value="Glyco_trans_31"/>
</dbReference>
<dbReference type="STRING" id="13616.ENSMODP00000039732"/>
<dbReference type="GeneTree" id="ENSGT00940000163421"/>
<evidence type="ECO:0000256" key="1">
    <source>
        <dbReference type="ARBA" id="ARBA00004323"/>
    </source>
</evidence>
<dbReference type="Proteomes" id="UP000002280">
    <property type="component" value="Chromosome 3"/>
</dbReference>
<dbReference type="Ensembl" id="ENSMODT00000042837.1">
    <property type="protein sequence ID" value="ENSMODP00000039732.1"/>
    <property type="gene ID" value="ENSMODG00000029059.1"/>
</dbReference>
<reference evidence="14" key="3">
    <citation type="submission" date="2025-09" db="UniProtKB">
        <authorList>
            <consortium name="Ensembl"/>
        </authorList>
    </citation>
    <scope>IDENTIFICATION</scope>
</reference>
<dbReference type="Pfam" id="PF01762">
    <property type="entry name" value="Galactosyl_T"/>
    <property type="match status" value="1"/>
</dbReference>
<keyword evidence="8 13" id="KW-1133">Transmembrane helix</keyword>
<dbReference type="GO" id="GO:0000139">
    <property type="term" value="C:Golgi membrane"/>
    <property type="evidence" value="ECO:0000318"/>
    <property type="project" value="GO_Central"/>
</dbReference>
<evidence type="ECO:0000313" key="14">
    <source>
        <dbReference type="Ensembl" id="ENSMODP00000039732.1"/>
    </source>
</evidence>
<evidence type="ECO:0000256" key="13">
    <source>
        <dbReference type="RuleBase" id="RU363063"/>
    </source>
</evidence>
<evidence type="ECO:0000256" key="7">
    <source>
        <dbReference type="ARBA" id="ARBA00022968"/>
    </source>
</evidence>
<dbReference type="AlphaFoldDB" id="K7E1T1"/>
<evidence type="ECO:0000313" key="15">
    <source>
        <dbReference type="Proteomes" id="UP000002280"/>
    </source>
</evidence>
<evidence type="ECO:0000256" key="9">
    <source>
        <dbReference type="ARBA" id="ARBA00023034"/>
    </source>
</evidence>
<keyword evidence="6 13" id="KW-0812">Transmembrane</keyword>
<keyword evidence="15" id="KW-1185">Reference proteome</keyword>
<accession>K7E1T1</accession>
<keyword evidence="10" id="KW-0443">Lipid metabolism</keyword>
<dbReference type="OMA" id="KYDRCTF"/>
<dbReference type="GO" id="GO:0006629">
    <property type="term" value="P:lipid metabolic process"/>
    <property type="evidence" value="ECO:0007669"/>
    <property type="project" value="UniProtKB-KW"/>
</dbReference>
<dbReference type="RefSeq" id="XP_001365935.1">
    <property type="nucleotide sequence ID" value="XM_001365898.4"/>
</dbReference>
<dbReference type="HOGENOM" id="CLU_036849_2_1_1"/>
<keyword evidence="5" id="KW-0808">Transferase</keyword>
<evidence type="ECO:0000256" key="11">
    <source>
        <dbReference type="ARBA" id="ARBA00023136"/>
    </source>
</evidence>
<keyword evidence="12" id="KW-0325">Glycoprotein</keyword>
<dbReference type="Bgee" id="ENSMODG00000029059">
    <property type="expression patterns" value="Expressed in lung and 6 other cell types or tissues"/>
</dbReference>
<organism evidence="14 15">
    <name type="scientific">Monodelphis domestica</name>
    <name type="common">Gray short-tailed opossum</name>
    <dbReference type="NCBI Taxonomy" id="13616"/>
    <lineage>
        <taxon>Eukaryota</taxon>
        <taxon>Metazoa</taxon>
        <taxon>Chordata</taxon>
        <taxon>Craniata</taxon>
        <taxon>Vertebrata</taxon>
        <taxon>Euteleostomi</taxon>
        <taxon>Mammalia</taxon>
        <taxon>Metatheria</taxon>
        <taxon>Didelphimorphia</taxon>
        <taxon>Didelphidae</taxon>
        <taxon>Monodelphis</taxon>
    </lineage>
</organism>
<feature type="transmembrane region" description="Helical" evidence="13">
    <location>
        <begin position="12"/>
        <end position="30"/>
    </location>
</feature>
<evidence type="ECO:0000256" key="6">
    <source>
        <dbReference type="ARBA" id="ARBA00022692"/>
    </source>
</evidence>
<gene>
    <name evidence="14" type="primary">LOC100011820</name>
</gene>
<dbReference type="SUPFAM" id="SSF53448">
    <property type="entry name" value="Nucleotide-diphospho-sugar transferases"/>
    <property type="match status" value="1"/>
</dbReference>